<dbReference type="PANTHER" id="PTHR19848:SF8">
    <property type="entry name" value="F-BOX AND WD REPEAT DOMAIN CONTAINING 7"/>
    <property type="match status" value="1"/>
</dbReference>
<keyword evidence="2 7" id="KW-0853">WD repeat</keyword>
<feature type="repeat" description="WD" evidence="7">
    <location>
        <begin position="369"/>
        <end position="410"/>
    </location>
</feature>
<keyword evidence="3 8" id="KW-0812">Transmembrane</keyword>
<dbReference type="CDD" id="cd00200">
    <property type="entry name" value="WD40"/>
    <property type="match status" value="1"/>
</dbReference>
<dbReference type="EMBL" id="CAJZBQ010000020">
    <property type="protein sequence ID" value="CAG9318542.1"/>
    <property type="molecule type" value="Genomic_DNA"/>
</dbReference>
<feature type="repeat" description="WD" evidence="7">
    <location>
        <begin position="493"/>
        <end position="526"/>
    </location>
</feature>
<feature type="repeat" description="WD" evidence="7">
    <location>
        <begin position="201"/>
        <end position="242"/>
    </location>
</feature>
<comment type="subcellular location">
    <subcellularLocation>
        <location evidence="1">Membrane</location>
        <topology evidence="1">Multi-pass membrane protein</topology>
    </subcellularLocation>
</comment>
<reference evidence="10" key="1">
    <citation type="submission" date="2021-09" db="EMBL/GenBank/DDBJ databases">
        <authorList>
            <consortium name="AG Swart"/>
            <person name="Singh M."/>
            <person name="Singh A."/>
            <person name="Seah K."/>
            <person name="Emmerich C."/>
        </authorList>
    </citation>
    <scope>NUCLEOTIDE SEQUENCE</scope>
    <source>
        <strain evidence="10">ATCC30299</strain>
    </source>
</reference>
<feature type="repeat" description="WD" evidence="7">
    <location>
        <begin position="243"/>
        <end position="284"/>
    </location>
</feature>
<feature type="transmembrane region" description="Helical" evidence="8">
    <location>
        <begin position="853"/>
        <end position="875"/>
    </location>
</feature>
<dbReference type="GO" id="GO:0016020">
    <property type="term" value="C:membrane"/>
    <property type="evidence" value="ECO:0007669"/>
    <property type="project" value="UniProtKB-SubCell"/>
</dbReference>
<evidence type="ECO:0000256" key="1">
    <source>
        <dbReference type="ARBA" id="ARBA00004141"/>
    </source>
</evidence>
<comment type="caution">
    <text evidence="10">The sequence shown here is derived from an EMBL/GenBank/DDBJ whole genome shotgun (WGS) entry which is preliminary data.</text>
</comment>
<feature type="repeat" description="WD" evidence="7">
    <location>
        <begin position="326"/>
        <end position="368"/>
    </location>
</feature>
<dbReference type="Proteomes" id="UP001162131">
    <property type="component" value="Unassembled WGS sequence"/>
</dbReference>
<evidence type="ECO:0000256" key="2">
    <source>
        <dbReference type="ARBA" id="ARBA00022574"/>
    </source>
</evidence>
<keyword evidence="4" id="KW-0677">Repeat</keyword>
<dbReference type="InterPro" id="IPR015943">
    <property type="entry name" value="WD40/YVTN_repeat-like_dom_sf"/>
</dbReference>
<accession>A0AAU9J4S6</accession>
<dbReference type="GO" id="GO:0005216">
    <property type="term" value="F:monoatomic ion channel activity"/>
    <property type="evidence" value="ECO:0007669"/>
    <property type="project" value="InterPro"/>
</dbReference>
<evidence type="ECO:0000313" key="11">
    <source>
        <dbReference type="Proteomes" id="UP001162131"/>
    </source>
</evidence>
<protein>
    <recommendedName>
        <fullName evidence="9">Ion transport domain-containing protein</fullName>
    </recommendedName>
</protein>
<dbReference type="InterPro" id="IPR036322">
    <property type="entry name" value="WD40_repeat_dom_sf"/>
</dbReference>
<evidence type="ECO:0000256" key="3">
    <source>
        <dbReference type="ARBA" id="ARBA00022692"/>
    </source>
</evidence>
<dbReference type="InterPro" id="IPR005821">
    <property type="entry name" value="Ion_trans_dom"/>
</dbReference>
<dbReference type="AlphaFoldDB" id="A0AAU9J4S6"/>
<evidence type="ECO:0000256" key="8">
    <source>
        <dbReference type="SAM" id="Phobius"/>
    </source>
</evidence>
<dbReference type="InterPro" id="IPR036770">
    <property type="entry name" value="Ankyrin_rpt-contain_sf"/>
</dbReference>
<dbReference type="Pfam" id="PF00520">
    <property type="entry name" value="Ion_trans"/>
    <property type="match status" value="1"/>
</dbReference>
<evidence type="ECO:0000259" key="9">
    <source>
        <dbReference type="Pfam" id="PF00520"/>
    </source>
</evidence>
<evidence type="ECO:0000256" key="6">
    <source>
        <dbReference type="ARBA" id="ARBA00023136"/>
    </source>
</evidence>
<dbReference type="InterPro" id="IPR020472">
    <property type="entry name" value="WD40_PAC1"/>
</dbReference>
<sequence length="1172" mass="133727">MNVEMSTPYSLLRNSIVRKTSIDKVVQNIYEEISKRATTIDTIAYSILTDPSEEVLFIGGDGTIDVYRLSNYEKLFTLKGHQQEVIALAIKSDNSCLFSGGRDKTIRRWDMTNRNNKVLEGHEDAISALVLVDDNKLISSSIDKTMRIWDLINMKLEAKLEEEEEIYSISYTKVGGLIAAACEDSSIRIWSLGKLQRLSILTGHRDKIISLAFLPDERYLISGGWDNTVRIWDVSELRCIDVLEGHNDKVYCVAATHDAKYFFSSGRDKSIKIWDGQNRKLVCNLEELGESTTTMFVSQKNTYLICGADSRVWIWRLSEQYIDFELSAHTGKVTCLLTVPSSPEKLISAGNDRTLCLWGIEDLSLLKQGKGHNGSIWTLAYNKEINAVASGSEDCSVRIWKIDELNSEMALIGHTDAIFCLSFYNKGKNLISGSKDCSLRTWDLEKAVELRKQLCDDIVICTALSHDENVLVVGCGSNVEIRKFPSLQLKVSLKKHDLPVTTILMVQDTHIISGSVDGKIIIWSIELEMFETVLQSHTAEITCLAKTHNDRFLISSSKDGFIRFWDITWRKEIASVPLGSPISSVTLCAGFLFAGMGKSVLAMKNPLSKQSKIKLFGPVPYSLPLARYIKEFIDDSAHPPQFREDMNKWTIMPWRINMIHLYCYYGNAKYVKQGLSSGCSFIKNKLEETPLYMSMKRGNQNCVEAIAKHVATELEFYPGVLNILEDELPLLNLAAPKSLPIFYQKVFQQPKQVLPPFGIPKGKVPLYHLSKAPLIEPKHFIKHNKPGSSDTFDESHNEKRVVFRISAFRMNFEMGSNQGMQFVKSLTKCKNADVFGTPFVQGYLQYKWNIVKIFLQCQAILYAILMLLLSLHVIYKDEYPGLMGGILAINTIFTVYEAFQMTIGPLLYLKSYTNILDMLKVTFIYIYSIIYFADSSSPIFLGIVVGLVWTRGFTYFRAFDPTRYLIRMIQEIILDIVPFMIILVFSTLGFSFLFISLSSDMTFIDAFLQVYRLDYGDFDTESYTTSQWFCFLIASVLNPLIMLNLLIAIMGDTYDRVQNSFLVANMHEIADVILEYESLLFWKRNKTKKMYFQGCTVFEKEYVQDSWQGKVRELKLQIQKLETLTSRNEVKIDSLSDNVKTQLSKIREDNKIKFESIEGKLELLLARMRINR</sequence>
<dbReference type="SUPFAM" id="SSF48403">
    <property type="entry name" value="Ankyrin repeat"/>
    <property type="match status" value="1"/>
</dbReference>
<dbReference type="InterPro" id="IPR019775">
    <property type="entry name" value="WD40_repeat_CS"/>
</dbReference>
<feature type="transmembrane region" description="Helical" evidence="8">
    <location>
        <begin position="881"/>
        <end position="899"/>
    </location>
</feature>
<proteinExistence type="predicted"/>
<dbReference type="Gene3D" id="2.130.10.10">
    <property type="entry name" value="YVTN repeat-like/Quinoprotein amine dehydrogenase"/>
    <property type="match status" value="3"/>
</dbReference>
<dbReference type="PROSITE" id="PS50294">
    <property type="entry name" value="WD_REPEATS_REGION"/>
    <property type="match status" value="7"/>
</dbReference>
<feature type="repeat" description="WD" evidence="7">
    <location>
        <begin position="411"/>
        <end position="452"/>
    </location>
</feature>
<evidence type="ECO:0000256" key="5">
    <source>
        <dbReference type="ARBA" id="ARBA00022989"/>
    </source>
</evidence>
<feature type="transmembrane region" description="Helical" evidence="8">
    <location>
        <begin position="972"/>
        <end position="995"/>
    </location>
</feature>
<feature type="transmembrane region" description="Helical" evidence="8">
    <location>
        <begin position="1026"/>
        <end position="1049"/>
    </location>
</feature>
<dbReference type="PROSITE" id="PS50082">
    <property type="entry name" value="WD_REPEATS_2"/>
    <property type="match status" value="10"/>
</dbReference>
<dbReference type="SUPFAM" id="SSF50978">
    <property type="entry name" value="WD40 repeat-like"/>
    <property type="match status" value="2"/>
</dbReference>
<organism evidence="10 11">
    <name type="scientific">Blepharisma stoltei</name>
    <dbReference type="NCBI Taxonomy" id="1481888"/>
    <lineage>
        <taxon>Eukaryota</taxon>
        <taxon>Sar</taxon>
        <taxon>Alveolata</taxon>
        <taxon>Ciliophora</taxon>
        <taxon>Postciliodesmatophora</taxon>
        <taxon>Heterotrichea</taxon>
        <taxon>Heterotrichida</taxon>
        <taxon>Blepharismidae</taxon>
        <taxon>Blepharisma</taxon>
    </lineage>
</organism>
<dbReference type="SUPFAM" id="SSF81324">
    <property type="entry name" value="Voltage-gated potassium channels"/>
    <property type="match status" value="1"/>
</dbReference>
<gene>
    <name evidence="10" type="ORF">BSTOLATCC_MIC21015</name>
</gene>
<keyword evidence="6 8" id="KW-0472">Membrane</keyword>
<dbReference type="SMART" id="SM00320">
    <property type="entry name" value="WD40"/>
    <property type="match status" value="11"/>
</dbReference>
<feature type="repeat" description="WD" evidence="7">
    <location>
        <begin position="159"/>
        <end position="200"/>
    </location>
</feature>
<feature type="repeat" description="WD" evidence="7">
    <location>
        <begin position="534"/>
        <end position="575"/>
    </location>
</feature>
<dbReference type="PROSITE" id="PS00678">
    <property type="entry name" value="WD_REPEATS_1"/>
    <property type="match status" value="4"/>
</dbReference>
<feature type="domain" description="Ion transport" evidence="9">
    <location>
        <begin position="860"/>
        <end position="1058"/>
    </location>
</feature>
<evidence type="ECO:0000313" key="10">
    <source>
        <dbReference type="EMBL" id="CAG9318542.1"/>
    </source>
</evidence>
<evidence type="ECO:0000256" key="4">
    <source>
        <dbReference type="ARBA" id="ARBA00022737"/>
    </source>
</evidence>
<keyword evidence="11" id="KW-1185">Reference proteome</keyword>
<dbReference type="Pfam" id="PF00400">
    <property type="entry name" value="WD40"/>
    <property type="match status" value="10"/>
</dbReference>
<dbReference type="PANTHER" id="PTHR19848">
    <property type="entry name" value="WD40 REPEAT PROTEIN"/>
    <property type="match status" value="1"/>
</dbReference>
<dbReference type="PRINTS" id="PR00320">
    <property type="entry name" value="GPROTEINBRPT"/>
</dbReference>
<evidence type="ECO:0000256" key="7">
    <source>
        <dbReference type="PROSITE-ProRule" id="PRU00221"/>
    </source>
</evidence>
<keyword evidence="5 8" id="KW-1133">Transmembrane helix</keyword>
<dbReference type="InterPro" id="IPR001680">
    <property type="entry name" value="WD40_rpt"/>
</dbReference>
<name>A0AAU9J4S6_9CILI</name>
<feature type="repeat" description="WD" evidence="7">
    <location>
        <begin position="78"/>
        <end position="119"/>
    </location>
</feature>
<feature type="repeat" description="WD" evidence="7">
    <location>
        <begin position="119"/>
        <end position="159"/>
    </location>
</feature>